<evidence type="ECO:0000313" key="1">
    <source>
        <dbReference type="EMBL" id="RCU44753.1"/>
    </source>
</evidence>
<dbReference type="AlphaFoldDB" id="A0A368N3W5"/>
<gene>
    <name evidence="1" type="ORF">DQ356_00585</name>
</gene>
<proteinExistence type="predicted"/>
<organism evidence="1 2">
    <name type="scientific">Chryseobacterium lacus</name>
    <dbReference type="NCBI Taxonomy" id="2058346"/>
    <lineage>
        <taxon>Bacteria</taxon>
        <taxon>Pseudomonadati</taxon>
        <taxon>Bacteroidota</taxon>
        <taxon>Flavobacteriia</taxon>
        <taxon>Flavobacteriales</taxon>
        <taxon>Weeksellaceae</taxon>
        <taxon>Chryseobacterium group</taxon>
        <taxon>Chryseobacterium</taxon>
    </lineage>
</organism>
<reference evidence="1 2" key="1">
    <citation type="submission" date="2018-07" db="EMBL/GenBank/DDBJ databases">
        <title>Chryseobacterium lacus sp. nov., isolated from lake water.</title>
        <authorList>
            <person name="Li C.-M."/>
        </authorList>
    </citation>
    <scope>NUCLEOTIDE SEQUENCE [LARGE SCALE GENOMIC DNA]</scope>
    <source>
        <strain evidence="1 2">YLOS41</strain>
    </source>
</reference>
<comment type="caution">
    <text evidence="1">The sequence shown here is derived from an EMBL/GenBank/DDBJ whole genome shotgun (WGS) entry which is preliminary data.</text>
</comment>
<name>A0A368N3W5_9FLAO</name>
<accession>A0A368N3W5</accession>
<dbReference type="Proteomes" id="UP000252172">
    <property type="component" value="Unassembled WGS sequence"/>
</dbReference>
<evidence type="ECO:0000313" key="2">
    <source>
        <dbReference type="Proteomes" id="UP000252172"/>
    </source>
</evidence>
<sequence length="326" mass="38362">MKFIISNEELRKALETVGSVFTASQQKPILSAVNGFIKDNKNQFRATSDVENYASDLKERWETYEEVMEIFMEKYPLGVFGNTVFPEWELYENKIQEVVKKLLTEVFVRNEKLNFKKIIAKILKEQRWKHFAGLHFLSVMNPDAHEKAVEFLNKMIRAFEAHYIALEIESHLKPYLTGVLQLLSSMKTQAGEILETIKNKNILRQENPEQEEITRPEALVSSEKPETQKPAYPAWVFRSLEHFSYFNHIHNHFCTSERDVAYLYRKLADAKWIVSKMCTFREWYNDWEECHTPTWNQFKTLDKLEISSRKSRFNLACAAMGITPPC</sequence>
<keyword evidence="2" id="KW-1185">Reference proteome</keyword>
<dbReference type="EMBL" id="QPIE01000001">
    <property type="protein sequence ID" value="RCU44753.1"/>
    <property type="molecule type" value="Genomic_DNA"/>
</dbReference>
<dbReference type="OrthoDB" id="9991530at2"/>
<dbReference type="RefSeq" id="WP_114302528.1">
    <property type="nucleotide sequence ID" value="NZ_QPIE01000001.1"/>
</dbReference>
<protein>
    <submittedName>
        <fullName evidence="1">Uncharacterized protein</fullName>
    </submittedName>
</protein>